<comment type="caution">
    <text evidence="1">The sequence shown here is derived from an EMBL/GenBank/DDBJ whole genome shotgun (WGS) entry which is preliminary data.</text>
</comment>
<name>A0A0F8Y8E9_9ZZZZ</name>
<dbReference type="AlphaFoldDB" id="A0A0F8Y8E9"/>
<sequence length="195" mass="21094">MKIDPTNPADLSAQIATAIRDAVEPAGAEIAWIAVVRAPLPLEKLADAVDGTRFARLDRKREDLKLFGERLGRQFARGGGLIERVQGELFSSSRGEYGPVEGIVFIRDREGLEGEEKALQDHFESALISGMLSTDVKVVGVERRDTDPSQIRFMADHDLPSVDDLDLVAGKTALVYVLLGAEGQCGGSARRTSSC</sequence>
<reference evidence="1" key="1">
    <citation type="journal article" date="2015" name="Nature">
        <title>Complex archaea that bridge the gap between prokaryotes and eukaryotes.</title>
        <authorList>
            <person name="Spang A."/>
            <person name="Saw J.H."/>
            <person name="Jorgensen S.L."/>
            <person name="Zaremba-Niedzwiedzka K."/>
            <person name="Martijn J."/>
            <person name="Lind A.E."/>
            <person name="van Eijk R."/>
            <person name="Schleper C."/>
            <person name="Guy L."/>
            <person name="Ettema T.J."/>
        </authorList>
    </citation>
    <scope>NUCLEOTIDE SEQUENCE</scope>
</reference>
<evidence type="ECO:0000313" key="1">
    <source>
        <dbReference type="EMBL" id="KKK77648.1"/>
    </source>
</evidence>
<gene>
    <name evidence="1" type="ORF">LCGC14_2851480</name>
</gene>
<proteinExistence type="predicted"/>
<feature type="non-terminal residue" evidence="1">
    <location>
        <position position="195"/>
    </location>
</feature>
<accession>A0A0F8Y8E9</accession>
<protein>
    <submittedName>
        <fullName evidence="1">Uncharacterized protein</fullName>
    </submittedName>
</protein>
<dbReference type="EMBL" id="LAZR01054856">
    <property type="protein sequence ID" value="KKK77648.1"/>
    <property type="molecule type" value="Genomic_DNA"/>
</dbReference>
<organism evidence="1">
    <name type="scientific">marine sediment metagenome</name>
    <dbReference type="NCBI Taxonomy" id="412755"/>
    <lineage>
        <taxon>unclassified sequences</taxon>
        <taxon>metagenomes</taxon>
        <taxon>ecological metagenomes</taxon>
    </lineage>
</organism>